<dbReference type="AlphaFoldDB" id="A0A811U4X9"/>
<organism evidence="2 3">
    <name type="scientific">Ceratitis capitata</name>
    <name type="common">Mediterranean fruit fly</name>
    <name type="synonym">Tephritis capitata</name>
    <dbReference type="NCBI Taxonomy" id="7213"/>
    <lineage>
        <taxon>Eukaryota</taxon>
        <taxon>Metazoa</taxon>
        <taxon>Ecdysozoa</taxon>
        <taxon>Arthropoda</taxon>
        <taxon>Hexapoda</taxon>
        <taxon>Insecta</taxon>
        <taxon>Pterygota</taxon>
        <taxon>Neoptera</taxon>
        <taxon>Endopterygota</taxon>
        <taxon>Diptera</taxon>
        <taxon>Brachycera</taxon>
        <taxon>Muscomorpha</taxon>
        <taxon>Tephritoidea</taxon>
        <taxon>Tephritidae</taxon>
        <taxon>Ceratitis</taxon>
        <taxon>Ceratitis</taxon>
    </lineage>
</organism>
<dbReference type="PANTHER" id="PTHR20916">
    <property type="entry name" value="CYSTEINE AND GLYCINE-RICH PROTEIN 2 BINDING PROTEIN"/>
    <property type="match status" value="1"/>
</dbReference>
<comment type="caution">
    <text evidence="2">The sequence shown here is derived from an EMBL/GenBank/DDBJ whole genome shotgun (WGS) entry which is preliminary data.</text>
</comment>
<evidence type="ECO:0000313" key="2">
    <source>
        <dbReference type="EMBL" id="CAD6993067.1"/>
    </source>
</evidence>
<feature type="compositionally biased region" description="Polar residues" evidence="1">
    <location>
        <begin position="1"/>
        <end position="18"/>
    </location>
</feature>
<feature type="compositionally biased region" description="Low complexity" evidence="1">
    <location>
        <begin position="831"/>
        <end position="845"/>
    </location>
</feature>
<dbReference type="EMBL" id="CAJHJT010000001">
    <property type="protein sequence ID" value="CAD6993067.1"/>
    <property type="molecule type" value="Genomic_DNA"/>
</dbReference>
<feature type="region of interest" description="Disordered" evidence="1">
    <location>
        <begin position="35"/>
        <end position="66"/>
    </location>
</feature>
<dbReference type="PANTHER" id="PTHR20916:SF18">
    <property type="entry name" value="IPT_TIG DOMAIN-CONTAINING PROTEIN"/>
    <property type="match status" value="1"/>
</dbReference>
<protein>
    <submittedName>
        <fullName evidence="2">(Mediterranean fruit fly) hypothetical protein</fullName>
    </submittedName>
</protein>
<feature type="region of interest" description="Disordered" evidence="1">
    <location>
        <begin position="977"/>
        <end position="1035"/>
    </location>
</feature>
<feature type="compositionally biased region" description="Low complexity" evidence="1">
    <location>
        <begin position="1002"/>
        <end position="1017"/>
    </location>
</feature>
<dbReference type="OrthoDB" id="8583677at2759"/>
<name>A0A811U4X9_CERCA</name>
<keyword evidence="3" id="KW-1185">Reference proteome</keyword>
<feature type="compositionally biased region" description="Polar residues" evidence="1">
    <location>
        <begin position="673"/>
        <end position="687"/>
    </location>
</feature>
<feature type="compositionally biased region" description="Polar residues" evidence="1">
    <location>
        <begin position="977"/>
        <end position="996"/>
    </location>
</feature>
<feature type="compositionally biased region" description="Low complexity" evidence="1">
    <location>
        <begin position="862"/>
        <end position="879"/>
    </location>
</feature>
<feature type="compositionally biased region" description="Low complexity" evidence="1">
    <location>
        <begin position="688"/>
        <end position="700"/>
    </location>
</feature>
<sequence length="1138" mass="125702">MATQRSHVNQNGGNNSTLLDDAATAKRNENLRKLFQTNKSKKTTTASKLQRGYSEEGTGRFHCNNSNSNSNVANYAHHDGKNVQIDTQEYLDMDSTAGGPRVAARQQHWSQSNDRIASGDALAAAVDTDYINSDVGLRRTDSRIRRWGVRSSSVCGEARRRLRLGDEEGNLSMGKRQLSKSVVDTNQLAMSSNQSQLKQRQDEEEAVEQKEIKNYYKGNRNNVAEVASQRTKDYNAHYELSGRSSSKDTLEDSFNPTVCKLDGSAYETPDTTGTGLGFSFDHDGDDDDVVTADVLADDEYEPRHSKYLCRTGNQRSDAYIEVRTQTADIWTQERQEAQDNSVTLIANTTRTRNSAEGDDRTKEKWSTRDWHYKCSPKDQHAKAECDILSEAPMAGDNSLWQAADRWDERGSCYNERVQASHVNFENYESSKHGMCWRQSQERMPNDGCSGISTTTTTTDTAKTIMYAPQKESQLQLQRQQQQQQHITTQQGQEQKSYSNISTLFKTPLLKRARGQSVDRFGAPGPLQNSQTTNVHWLSEKDINTNIAGNDFGRTPVAVTTPAGKPQAILVSTTDDVRLRQTNEGNNKASASCNNFAALDELRWTQQRQQQNHSLPQPQLRLSCGDVRRAWFGGNSRWSDYIAAPAETVFQSANRPSLLKRIELTTAADVGAGAQQQSTPSLLTTKFPNSNNNNNNNNNNSKGKNDNTAQVHYKLSQQSADVATFDDATESSSIPLTHCYTKSSSPLPSSSLLGKQRRLVLVRRRNLTNGGGGQVKSEKTTIDERQRTINTTTKSATATQQQQLWLLTLLHWIGLSRFADYVAVQLSICNSNNNSNNNNNDDNNNSYTKSISNDNRTLHTSRRSVASPRTTTATTTTPTVADVEHIPKRPQHTFDVMAILRSMKLKDRLAISLGATLILLTLLLVVDVQMDFGVTNRHLLLQQSRVRYVNENDAGGGGGLGGGGTGTFRDFKRKFLQKSNSSGSKETATPTTTQSRPAGTAAGGNSADVAAGAAAAAGAGTGGGGSGGAQQDAAAREDMLAIKKQEREPHDPFDDLLRLLSGLDKTDYSHVLIDDDGSVVTENPTFSDLTGMKPSYVILKMRISEIFFLESQTLLQNFLLTTYGHKLHSSIYFNFYKIS</sequence>
<evidence type="ECO:0000256" key="1">
    <source>
        <dbReference type="SAM" id="MobiDB-lite"/>
    </source>
</evidence>
<accession>A0A811U4X9</accession>
<gene>
    <name evidence="2" type="ORF">CCAP1982_LOCUS1896</name>
</gene>
<evidence type="ECO:0000313" key="3">
    <source>
        <dbReference type="Proteomes" id="UP000606786"/>
    </source>
</evidence>
<feature type="region of interest" description="Disordered" evidence="1">
    <location>
        <begin position="831"/>
        <end position="879"/>
    </location>
</feature>
<feature type="compositionally biased region" description="Gly residues" evidence="1">
    <location>
        <begin position="1018"/>
        <end position="1027"/>
    </location>
</feature>
<proteinExistence type="predicted"/>
<dbReference type="Proteomes" id="UP000606786">
    <property type="component" value="Unassembled WGS sequence"/>
</dbReference>
<feature type="region of interest" description="Disordered" evidence="1">
    <location>
        <begin position="1"/>
        <end position="20"/>
    </location>
</feature>
<feature type="region of interest" description="Disordered" evidence="1">
    <location>
        <begin position="670"/>
        <end position="706"/>
    </location>
</feature>
<reference evidence="2" key="1">
    <citation type="submission" date="2020-11" db="EMBL/GenBank/DDBJ databases">
        <authorList>
            <person name="Whitehead M."/>
        </authorList>
    </citation>
    <scope>NUCLEOTIDE SEQUENCE</scope>
    <source>
        <strain evidence="2">EGII</strain>
    </source>
</reference>